<protein>
    <submittedName>
        <fullName evidence="2">Uncharacterized protein</fullName>
    </submittedName>
</protein>
<proteinExistence type="predicted"/>
<dbReference type="Proteomes" id="UP000222542">
    <property type="component" value="Unassembled WGS sequence"/>
</dbReference>
<comment type="caution">
    <text evidence="2">The sequence shown here is derived from an EMBL/GenBank/DDBJ whole genome shotgun (WGS) entry which is preliminary data.</text>
</comment>
<organism evidence="2 3">
    <name type="scientific">Capsicum annuum</name>
    <name type="common">Capsicum pepper</name>
    <dbReference type="NCBI Taxonomy" id="4072"/>
    <lineage>
        <taxon>Eukaryota</taxon>
        <taxon>Viridiplantae</taxon>
        <taxon>Streptophyta</taxon>
        <taxon>Embryophyta</taxon>
        <taxon>Tracheophyta</taxon>
        <taxon>Spermatophyta</taxon>
        <taxon>Magnoliopsida</taxon>
        <taxon>eudicotyledons</taxon>
        <taxon>Gunneridae</taxon>
        <taxon>Pentapetalae</taxon>
        <taxon>asterids</taxon>
        <taxon>lamiids</taxon>
        <taxon>Solanales</taxon>
        <taxon>Solanaceae</taxon>
        <taxon>Solanoideae</taxon>
        <taxon>Capsiceae</taxon>
        <taxon>Capsicum</taxon>
    </lineage>
</organism>
<evidence type="ECO:0000256" key="1">
    <source>
        <dbReference type="SAM" id="Coils"/>
    </source>
</evidence>
<dbReference type="AlphaFoldDB" id="A0A2G3A7E5"/>
<feature type="coiled-coil region" evidence="1">
    <location>
        <begin position="42"/>
        <end position="69"/>
    </location>
</feature>
<evidence type="ECO:0000313" key="3">
    <source>
        <dbReference type="Proteomes" id="UP000222542"/>
    </source>
</evidence>
<sequence length="117" mass="13720">MEAVIATALLGSFDDSSEDQELDINSMYFDVAVSDHIVEERIKILEKEVSQMRENQERVLQECVEAELQHRVEQEVFRLRQQSDDRFKSMEEQWSRMMSDMALSSRSFSNPTLPSRD</sequence>
<gene>
    <name evidence="2" type="ORF">T459_05267</name>
</gene>
<dbReference type="Gramene" id="PHT90154">
    <property type="protein sequence ID" value="PHT90154"/>
    <property type="gene ID" value="T459_05267"/>
</dbReference>
<dbReference type="SMR" id="A0A2G3A7E5"/>
<reference evidence="2 3" key="2">
    <citation type="journal article" date="2017" name="Genome Biol.">
        <title>New reference genome sequences of hot pepper reveal the massive evolution of plant disease-resistance genes by retroduplication.</title>
        <authorList>
            <person name="Kim S."/>
            <person name="Park J."/>
            <person name="Yeom S.I."/>
            <person name="Kim Y.M."/>
            <person name="Seo E."/>
            <person name="Kim K.T."/>
            <person name="Kim M.S."/>
            <person name="Lee J.M."/>
            <person name="Cheong K."/>
            <person name="Shin H.S."/>
            <person name="Kim S.B."/>
            <person name="Han K."/>
            <person name="Lee J."/>
            <person name="Park M."/>
            <person name="Lee H.A."/>
            <person name="Lee H.Y."/>
            <person name="Lee Y."/>
            <person name="Oh S."/>
            <person name="Lee J.H."/>
            <person name="Choi E."/>
            <person name="Choi E."/>
            <person name="Lee S.E."/>
            <person name="Jeon J."/>
            <person name="Kim H."/>
            <person name="Choi G."/>
            <person name="Song H."/>
            <person name="Lee J."/>
            <person name="Lee S.C."/>
            <person name="Kwon J.K."/>
            <person name="Lee H.Y."/>
            <person name="Koo N."/>
            <person name="Hong Y."/>
            <person name="Kim R.W."/>
            <person name="Kang W.H."/>
            <person name="Huh J.H."/>
            <person name="Kang B.C."/>
            <person name="Yang T.J."/>
            <person name="Lee Y.H."/>
            <person name="Bennetzen J.L."/>
            <person name="Choi D."/>
        </authorList>
    </citation>
    <scope>NUCLEOTIDE SEQUENCE [LARGE SCALE GENOMIC DNA]</scope>
    <source>
        <strain evidence="3">cv. CM334</strain>
    </source>
</reference>
<accession>A0A2G3A7E5</accession>
<evidence type="ECO:0000313" key="2">
    <source>
        <dbReference type="EMBL" id="PHT90154.1"/>
    </source>
</evidence>
<keyword evidence="1" id="KW-0175">Coiled coil</keyword>
<dbReference type="EMBL" id="AYRZ02000002">
    <property type="protein sequence ID" value="PHT90154.1"/>
    <property type="molecule type" value="Genomic_DNA"/>
</dbReference>
<reference evidence="2 3" key="1">
    <citation type="journal article" date="2014" name="Nat. Genet.">
        <title>Genome sequence of the hot pepper provides insights into the evolution of pungency in Capsicum species.</title>
        <authorList>
            <person name="Kim S."/>
            <person name="Park M."/>
            <person name="Yeom S.I."/>
            <person name="Kim Y.M."/>
            <person name="Lee J.M."/>
            <person name="Lee H.A."/>
            <person name="Seo E."/>
            <person name="Choi J."/>
            <person name="Cheong K."/>
            <person name="Kim K.T."/>
            <person name="Jung K."/>
            <person name="Lee G.W."/>
            <person name="Oh S.K."/>
            <person name="Bae C."/>
            <person name="Kim S.B."/>
            <person name="Lee H.Y."/>
            <person name="Kim S.Y."/>
            <person name="Kim M.S."/>
            <person name="Kang B.C."/>
            <person name="Jo Y.D."/>
            <person name="Yang H.B."/>
            <person name="Jeong H.J."/>
            <person name="Kang W.H."/>
            <person name="Kwon J.K."/>
            <person name="Shin C."/>
            <person name="Lim J.Y."/>
            <person name="Park J.H."/>
            <person name="Huh J.H."/>
            <person name="Kim J.S."/>
            <person name="Kim B.D."/>
            <person name="Cohen O."/>
            <person name="Paran I."/>
            <person name="Suh M.C."/>
            <person name="Lee S.B."/>
            <person name="Kim Y.K."/>
            <person name="Shin Y."/>
            <person name="Noh S.J."/>
            <person name="Park J."/>
            <person name="Seo Y.S."/>
            <person name="Kwon S.Y."/>
            <person name="Kim H.A."/>
            <person name="Park J.M."/>
            <person name="Kim H.J."/>
            <person name="Choi S.B."/>
            <person name="Bosland P.W."/>
            <person name="Reeves G."/>
            <person name="Jo S.H."/>
            <person name="Lee B.W."/>
            <person name="Cho H.T."/>
            <person name="Choi H.S."/>
            <person name="Lee M.S."/>
            <person name="Yu Y."/>
            <person name="Do Choi Y."/>
            <person name="Park B.S."/>
            <person name="van Deynze A."/>
            <person name="Ashrafi H."/>
            <person name="Hill T."/>
            <person name="Kim W.T."/>
            <person name="Pai H.S."/>
            <person name="Ahn H.K."/>
            <person name="Yeam I."/>
            <person name="Giovannoni J.J."/>
            <person name="Rose J.K."/>
            <person name="Sorensen I."/>
            <person name="Lee S.J."/>
            <person name="Kim R.W."/>
            <person name="Choi I.Y."/>
            <person name="Choi B.S."/>
            <person name="Lim J.S."/>
            <person name="Lee Y.H."/>
            <person name="Choi D."/>
        </authorList>
    </citation>
    <scope>NUCLEOTIDE SEQUENCE [LARGE SCALE GENOMIC DNA]</scope>
    <source>
        <strain evidence="3">cv. CM334</strain>
    </source>
</reference>
<name>A0A2G3A7E5_CAPAN</name>
<keyword evidence="3" id="KW-1185">Reference proteome</keyword>